<dbReference type="Gene3D" id="1.10.10.10">
    <property type="entry name" value="Winged helix-like DNA-binding domain superfamily/Winged helix DNA-binding domain"/>
    <property type="match status" value="1"/>
</dbReference>
<evidence type="ECO:0000313" key="1">
    <source>
        <dbReference type="EMBL" id="SFW30160.1"/>
    </source>
</evidence>
<protein>
    <submittedName>
        <fullName evidence="1">Uncharacterized protein</fullName>
    </submittedName>
</protein>
<dbReference type="RefSeq" id="WP_072311416.1">
    <property type="nucleotide sequence ID" value="NZ_FPIW01000008.1"/>
</dbReference>
<accession>A0AA94HRQ1</accession>
<organism evidence="1 2">
    <name type="scientific">Desulfovibrio desulfuricans</name>
    <dbReference type="NCBI Taxonomy" id="876"/>
    <lineage>
        <taxon>Bacteria</taxon>
        <taxon>Pseudomonadati</taxon>
        <taxon>Thermodesulfobacteriota</taxon>
        <taxon>Desulfovibrionia</taxon>
        <taxon>Desulfovibrionales</taxon>
        <taxon>Desulfovibrionaceae</taxon>
        <taxon>Desulfovibrio</taxon>
    </lineage>
</organism>
<sequence>MAVLSERVMHHLAEHGACYTRQLAAALGVTSDGVCTVCRCLRSYGLIHTTEDNMHGLTAAGQQWTQVGGFLPCQRAGRAATSEGRTLRQKAWNVLRMANMATVADLLRTVCDGSERGAEDNLKNYCRALWRAGMLGKTARTGAYFLRPDANTGPKAPSYNRVEKTVTDRNTGKTVYIGGSHV</sequence>
<name>A0AA94HRQ1_DESDE</name>
<reference evidence="2" key="1">
    <citation type="submission" date="2016-11" db="EMBL/GenBank/DDBJ databases">
        <authorList>
            <person name="Jaros S."/>
            <person name="Januszkiewicz K."/>
            <person name="Wedrychowicz H."/>
        </authorList>
    </citation>
    <scope>NUCLEOTIDE SEQUENCE [LARGE SCALE GENOMIC DNA]</scope>
    <source>
        <strain evidence="2">DSM 7057</strain>
    </source>
</reference>
<dbReference type="Proteomes" id="UP000182680">
    <property type="component" value="Unassembled WGS sequence"/>
</dbReference>
<dbReference type="SUPFAM" id="SSF46785">
    <property type="entry name" value="Winged helix' DNA-binding domain"/>
    <property type="match status" value="1"/>
</dbReference>
<evidence type="ECO:0000313" key="2">
    <source>
        <dbReference type="Proteomes" id="UP000182680"/>
    </source>
</evidence>
<dbReference type="AlphaFoldDB" id="A0AA94HRQ1"/>
<comment type="caution">
    <text evidence="1">The sequence shown here is derived from an EMBL/GenBank/DDBJ whole genome shotgun (WGS) entry which is preliminary data.</text>
</comment>
<proteinExistence type="predicted"/>
<dbReference type="InterPro" id="IPR036388">
    <property type="entry name" value="WH-like_DNA-bd_sf"/>
</dbReference>
<dbReference type="EMBL" id="FPIW01000008">
    <property type="protein sequence ID" value="SFW30160.1"/>
    <property type="molecule type" value="Genomic_DNA"/>
</dbReference>
<gene>
    <name evidence="1" type="ORF">SAMN02910291_00748</name>
</gene>
<dbReference type="InterPro" id="IPR036390">
    <property type="entry name" value="WH_DNA-bd_sf"/>
</dbReference>